<feature type="chain" id="PRO_5032697495" evidence="1">
    <location>
        <begin position="21"/>
        <end position="158"/>
    </location>
</feature>
<comment type="caution">
    <text evidence="2">The sequence shown here is derived from an EMBL/GenBank/DDBJ whole genome shotgun (WGS) entry which is preliminary data.</text>
</comment>
<dbReference type="OrthoDB" id="1914642at2759"/>
<dbReference type="Proteomes" id="UP000634136">
    <property type="component" value="Unassembled WGS sequence"/>
</dbReference>
<evidence type="ECO:0000313" key="2">
    <source>
        <dbReference type="EMBL" id="KAF7817844.1"/>
    </source>
</evidence>
<dbReference type="PANTHER" id="PTHR33881:SF10">
    <property type="entry name" value="SLIT HOMOLOG 2 PROTEIN-LIKE"/>
    <property type="match status" value="1"/>
</dbReference>
<keyword evidence="3" id="KW-1185">Reference proteome</keyword>
<name>A0A834TI49_9FABA</name>
<proteinExistence type="predicted"/>
<dbReference type="AlphaFoldDB" id="A0A834TI49"/>
<accession>A0A834TI49</accession>
<keyword evidence="1" id="KW-0732">Signal</keyword>
<protein>
    <submittedName>
        <fullName evidence="2">Neurogenic locus notch-like protein 1-like</fullName>
    </submittedName>
</protein>
<organism evidence="2 3">
    <name type="scientific">Senna tora</name>
    <dbReference type="NCBI Taxonomy" id="362788"/>
    <lineage>
        <taxon>Eukaryota</taxon>
        <taxon>Viridiplantae</taxon>
        <taxon>Streptophyta</taxon>
        <taxon>Embryophyta</taxon>
        <taxon>Tracheophyta</taxon>
        <taxon>Spermatophyta</taxon>
        <taxon>Magnoliopsida</taxon>
        <taxon>eudicotyledons</taxon>
        <taxon>Gunneridae</taxon>
        <taxon>Pentapetalae</taxon>
        <taxon>rosids</taxon>
        <taxon>fabids</taxon>
        <taxon>Fabales</taxon>
        <taxon>Fabaceae</taxon>
        <taxon>Caesalpinioideae</taxon>
        <taxon>Cassia clade</taxon>
        <taxon>Senna</taxon>
    </lineage>
</organism>
<reference evidence="2" key="1">
    <citation type="submission" date="2020-09" db="EMBL/GenBank/DDBJ databases">
        <title>Genome-Enabled Discovery of Anthraquinone Biosynthesis in Senna tora.</title>
        <authorList>
            <person name="Kang S.-H."/>
            <person name="Pandey R.P."/>
            <person name="Lee C.-M."/>
            <person name="Sim J.-S."/>
            <person name="Jeong J.-T."/>
            <person name="Choi B.-S."/>
            <person name="Jung M."/>
            <person name="Ginzburg D."/>
            <person name="Zhao K."/>
            <person name="Won S.Y."/>
            <person name="Oh T.-J."/>
            <person name="Yu Y."/>
            <person name="Kim N.-H."/>
            <person name="Lee O.R."/>
            <person name="Lee T.-H."/>
            <person name="Bashyal P."/>
            <person name="Kim T.-S."/>
            <person name="Lee W.-H."/>
            <person name="Kawkins C."/>
            <person name="Kim C.-K."/>
            <person name="Kim J.S."/>
            <person name="Ahn B.O."/>
            <person name="Rhee S.Y."/>
            <person name="Sohng J.K."/>
        </authorList>
    </citation>
    <scope>NUCLEOTIDE SEQUENCE</scope>
    <source>
        <tissue evidence="2">Leaf</tissue>
    </source>
</reference>
<evidence type="ECO:0000313" key="3">
    <source>
        <dbReference type="Proteomes" id="UP000634136"/>
    </source>
</evidence>
<dbReference type="EMBL" id="JAAIUW010000008">
    <property type="protein sequence ID" value="KAF7817844.1"/>
    <property type="molecule type" value="Genomic_DNA"/>
</dbReference>
<dbReference type="PANTHER" id="PTHR33881">
    <property type="entry name" value="NEUROGENIC LOCUS NOTCH-LIKE PROTEIN"/>
    <property type="match status" value="1"/>
</dbReference>
<sequence length="158" mass="17031">MDGLRLLGLMVVVLVGIGKGDVVDDLLGRICEEVECGKGKCVANSSLALGFMCECDDGWARIRDDDDNQTHPDNFLPCVIPQCSLNYGCQPAPPPVSDKAYPYNLSAFDRTIGSDCSKLGIKVADSTTSDQAQANSMVAGRLQWMVMLFMSTGVAMWT</sequence>
<gene>
    <name evidence="2" type="ORF">G2W53_023299</name>
</gene>
<feature type="signal peptide" evidence="1">
    <location>
        <begin position="1"/>
        <end position="20"/>
    </location>
</feature>
<evidence type="ECO:0000256" key="1">
    <source>
        <dbReference type="SAM" id="SignalP"/>
    </source>
</evidence>